<comment type="similarity">
    <text evidence="1">Belongs to the paxM FAD-dependent monooxygenase family.</text>
</comment>
<feature type="domain" description="FAD-binding" evidence="6">
    <location>
        <begin position="8"/>
        <end position="368"/>
    </location>
</feature>
<accession>A0ABR4PNM7</accession>
<sequence>MVEKTTDFKVVIVGGSIAGLTLAHCLQQSGIDFVVLEAHGDIAPQVGASIGILPNGARILDQLGVWEAIDKLIIPLHSTEIWTGSGELILSGIQAAALHDRFGYPVAFLDRQLVLRALADKIADPSKIKVGAKVLRVDHSEHVVIVHCKDGTSYAGDFVAGADGVHSTIRQEMWRHADRKGINESIQKDKTAMTSEYRCLFGISNPVPGMHGAITHRTFAEGWSSLVILGKNERCFWFLFEKLDRRYQANELPRFTQEDKEKFVSTFRNRHVNGRTRFNALWKEVITSHLVCLEEAQHETWTLDRFVCLGDSIHKMTPNMGQGGNSAIESAAALANQLVKLQTSEGKTSLAALKFALQNYQHDRQSRVGHISTAANDLTRLEAMKTFKDKVTAKYLLKYMGDLLLEKSADSITGAPKIDFLPEPKKALAGNAPFQPDTGIGHKESKLRRCLYAMPLLLVTWYVMHLFADLSHRTGGFAAQAYVSGAVPSIDGNSTTLRSTYYGNLGIDAVLKRYVLVFTPSIANIDQTQRYQMMAFMADLIPMQAIWAIESARLGNFMTLATISRTVLECIYQWRGIAMISPVYFFLHYVQNPQENYHAAGNRIVPASAAKAIIVSIILGYVIPTFFMFSTLLSITSRQLVNAIWQTFPIWTLLISYATKGSKQTDQVDAKMISNYSLSTLRFAYILSGSLSAAVYVYIHMTSSFPLLQIFFNEVSSPHSAISSFVQGFGRFLRYDQIFAFGSGLFWLILNFKDLKTANKLHAGWHKIVGVLGATTILFGPGASMALGWAWREEVMAGTKWAVAKTNTSRCQQLRLQIVNTHNSEKSTSSHNTIQAIEGLIEKM</sequence>
<evidence type="ECO:0000256" key="3">
    <source>
        <dbReference type="ARBA" id="ARBA00022827"/>
    </source>
</evidence>
<name>A0ABR4PNM7_9HELO</name>
<feature type="transmembrane region" description="Helical" evidence="5">
    <location>
        <begin position="732"/>
        <end position="750"/>
    </location>
</feature>
<keyword evidence="4" id="KW-0560">Oxidoreductase</keyword>
<keyword evidence="5" id="KW-1133">Transmembrane helix</keyword>
<evidence type="ECO:0000256" key="1">
    <source>
        <dbReference type="ARBA" id="ARBA00007992"/>
    </source>
</evidence>
<dbReference type="Pfam" id="PF01494">
    <property type="entry name" value="FAD_binding_3"/>
    <property type="match status" value="1"/>
</dbReference>
<proteinExistence type="inferred from homology"/>
<dbReference type="PANTHER" id="PTHR47356">
    <property type="entry name" value="FAD-DEPENDENT MONOOXYGENASE ASQG-RELATED"/>
    <property type="match status" value="1"/>
</dbReference>
<dbReference type="PANTHER" id="PTHR47356:SF2">
    <property type="entry name" value="FAD-BINDING DOMAIN-CONTAINING PROTEIN-RELATED"/>
    <property type="match status" value="1"/>
</dbReference>
<feature type="transmembrane region" description="Helical" evidence="5">
    <location>
        <begin position="680"/>
        <end position="699"/>
    </location>
</feature>
<keyword evidence="5" id="KW-0812">Transmembrane</keyword>
<keyword evidence="3" id="KW-0274">FAD</keyword>
<keyword evidence="2" id="KW-0285">Flavoprotein</keyword>
<dbReference type="InterPro" id="IPR050562">
    <property type="entry name" value="FAD_mOase_fung"/>
</dbReference>
<dbReference type="InterPro" id="IPR036188">
    <property type="entry name" value="FAD/NAD-bd_sf"/>
</dbReference>
<evidence type="ECO:0000313" key="8">
    <source>
        <dbReference type="Proteomes" id="UP001629113"/>
    </source>
</evidence>
<dbReference type="InterPro" id="IPR002938">
    <property type="entry name" value="FAD-bd"/>
</dbReference>
<dbReference type="PRINTS" id="PR00420">
    <property type="entry name" value="RNGMNOXGNASE"/>
</dbReference>
<keyword evidence="5" id="KW-0472">Membrane</keyword>
<evidence type="ECO:0000259" key="6">
    <source>
        <dbReference type="Pfam" id="PF01494"/>
    </source>
</evidence>
<reference evidence="7 8" key="1">
    <citation type="submission" date="2024-06" db="EMBL/GenBank/DDBJ databases">
        <title>Complete genome of Phlyctema vagabunda strain 19-DSS-EL-015.</title>
        <authorList>
            <person name="Fiorenzani C."/>
        </authorList>
    </citation>
    <scope>NUCLEOTIDE SEQUENCE [LARGE SCALE GENOMIC DNA]</scope>
    <source>
        <strain evidence="7 8">19-DSS-EL-015</strain>
    </source>
</reference>
<organism evidence="7 8">
    <name type="scientific">Phlyctema vagabunda</name>
    <dbReference type="NCBI Taxonomy" id="108571"/>
    <lineage>
        <taxon>Eukaryota</taxon>
        <taxon>Fungi</taxon>
        <taxon>Dikarya</taxon>
        <taxon>Ascomycota</taxon>
        <taxon>Pezizomycotina</taxon>
        <taxon>Leotiomycetes</taxon>
        <taxon>Helotiales</taxon>
        <taxon>Dermateaceae</taxon>
        <taxon>Phlyctema</taxon>
    </lineage>
</organism>
<dbReference type="Gene3D" id="3.50.50.60">
    <property type="entry name" value="FAD/NAD(P)-binding domain"/>
    <property type="match status" value="1"/>
</dbReference>
<feature type="transmembrane region" description="Helical" evidence="5">
    <location>
        <begin position="612"/>
        <end position="633"/>
    </location>
</feature>
<dbReference type="SUPFAM" id="SSF51905">
    <property type="entry name" value="FAD/NAD(P)-binding domain"/>
    <property type="match status" value="1"/>
</dbReference>
<keyword evidence="8" id="KW-1185">Reference proteome</keyword>
<dbReference type="EMBL" id="JBFCZG010000003">
    <property type="protein sequence ID" value="KAL3424914.1"/>
    <property type="molecule type" value="Genomic_DNA"/>
</dbReference>
<comment type="caution">
    <text evidence="7">The sequence shown here is derived from an EMBL/GenBank/DDBJ whole genome shotgun (WGS) entry which is preliminary data.</text>
</comment>
<dbReference type="Proteomes" id="UP001629113">
    <property type="component" value="Unassembled WGS sequence"/>
</dbReference>
<evidence type="ECO:0000256" key="4">
    <source>
        <dbReference type="ARBA" id="ARBA00023002"/>
    </source>
</evidence>
<evidence type="ECO:0000256" key="2">
    <source>
        <dbReference type="ARBA" id="ARBA00022630"/>
    </source>
</evidence>
<evidence type="ECO:0000313" key="7">
    <source>
        <dbReference type="EMBL" id="KAL3424914.1"/>
    </source>
</evidence>
<protein>
    <submittedName>
        <fullName evidence="7">FAD binding domain-containing protein</fullName>
    </submittedName>
</protein>
<feature type="transmembrane region" description="Helical" evidence="5">
    <location>
        <begin position="771"/>
        <end position="791"/>
    </location>
</feature>
<gene>
    <name evidence="7" type="ORF">PVAG01_04195</name>
</gene>
<evidence type="ECO:0000256" key="5">
    <source>
        <dbReference type="SAM" id="Phobius"/>
    </source>
</evidence>